<feature type="domain" description="LysM" evidence="3">
    <location>
        <begin position="174"/>
        <end position="218"/>
    </location>
</feature>
<keyword evidence="2" id="KW-0732">Signal</keyword>
<evidence type="ECO:0000256" key="1">
    <source>
        <dbReference type="SAM" id="MobiDB-lite"/>
    </source>
</evidence>
<reference evidence="4 5" key="1">
    <citation type="submission" date="2020-08" db="EMBL/GenBank/DDBJ databases">
        <title>Plant Genome Project.</title>
        <authorList>
            <person name="Zhang R.-G."/>
        </authorList>
    </citation>
    <scope>NUCLEOTIDE SEQUENCE [LARGE SCALE GENOMIC DNA]</scope>
    <source>
        <tissue evidence="4">Rhizome</tissue>
    </source>
</reference>
<accession>A0A8J5LP40</accession>
<dbReference type="PANTHER" id="PTHR33734:SF35">
    <property type="entry name" value="LYSM DOMAIN-CONTAINING GPI-ANCHORED PROTEIN 1"/>
    <property type="match status" value="1"/>
</dbReference>
<feature type="domain" description="LysM" evidence="3">
    <location>
        <begin position="108"/>
        <end position="155"/>
    </location>
</feature>
<dbReference type="Pfam" id="PF01476">
    <property type="entry name" value="LysM"/>
    <property type="match status" value="2"/>
</dbReference>
<dbReference type="PANTHER" id="PTHR33734">
    <property type="entry name" value="LYSM DOMAIN-CONTAINING GPI-ANCHORED PROTEIN 2"/>
    <property type="match status" value="1"/>
</dbReference>
<dbReference type="PROSITE" id="PS51782">
    <property type="entry name" value="LYSM"/>
    <property type="match status" value="2"/>
</dbReference>
<dbReference type="AlphaFoldDB" id="A0A8J5LP40"/>
<organism evidence="4 5">
    <name type="scientific">Zingiber officinale</name>
    <name type="common">Ginger</name>
    <name type="synonym">Amomum zingiber</name>
    <dbReference type="NCBI Taxonomy" id="94328"/>
    <lineage>
        <taxon>Eukaryota</taxon>
        <taxon>Viridiplantae</taxon>
        <taxon>Streptophyta</taxon>
        <taxon>Embryophyta</taxon>
        <taxon>Tracheophyta</taxon>
        <taxon>Spermatophyta</taxon>
        <taxon>Magnoliopsida</taxon>
        <taxon>Liliopsida</taxon>
        <taxon>Zingiberales</taxon>
        <taxon>Zingiberaceae</taxon>
        <taxon>Zingiber</taxon>
    </lineage>
</organism>
<dbReference type="InterPro" id="IPR018392">
    <property type="entry name" value="LysM"/>
</dbReference>
<dbReference type="Gene3D" id="3.10.350.10">
    <property type="entry name" value="LysM domain"/>
    <property type="match status" value="2"/>
</dbReference>
<feature type="chain" id="PRO_5035255459" description="LysM domain-containing protein" evidence="2">
    <location>
        <begin position="28"/>
        <end position="586"/>
    </location>
</feature>
<proteinExistence type="predicted"/>
<keyword evidence="5" id="KW-1185">Reference proteome</keyword>
<dbReference type="SMART" id="SM00257">
    <property type="entry name" value="LysM"/>
    <property type="match status" value="2"/>
</dbReference>
<gene>
    <name evidence="4" type="ORF">ZIOFF_019633</name>
</gene>
<name>A0A8J5LP40_ZINOF</name>
<dbReference type="CDD" id="cd00118">
    <property type="entry name" value="LysM"/>
    <property type="match status" value="2"/>
</dbReference>
<sequence length="586" mass="61438">MEKENSPCYRHFHLLIYLLSITAGVSKSTIEPCSGSDSCPALLGYTLYADLKLSEVPSFHVDPLAVLASNAFDPSFPDVADRILPAGLLLRVPTRCSCADGIRRSLSARYRTRPGDTLASIAGSVFGGLATPDQIREANGIPDPAALEVGRTLVVPLPCACFNLSDNFLPAVYLSYAVRAGDSVPSIAAMYSTTVTDIMNVNSLGSTAAINPGDVLVIPLPACPSRFSNYASDFGMIVANGTYAITADNCVQCSCGPGNLNLYCTPASLSVSCSSMQCRSSSLIVGNITTKSTGAGCNVTSCNYSGFVNGSIVTKLTKSLQPRCPVQPQLPSLTPPPTTLMRDLFLAPTPLPLPPEAGGALPTPKPSPKSPVSGELALPGVSPATGPDATAMVGGSASSMNRKEAILIFCSALSLLLAFALPSTDTSILFHATMGSQGLGETLRQACVRRNVVLLHGHWETLAGGRKLVGACEAMTLGVRVLVRASTAFYRPSPFFHLDRACVSVLRVSNHAFIFSSPSCISVLRVSSLASPFSTSLACVSSLASSSSVFCVSSRASPDLHLRPPFLHLQSCIIGSVFYYPLLDLV</sequence>
<comment type="caution">
    <text evidence="4">The sequence shown here is derived from an EMBL/GenBank/DDBJ whole genome shotgun (WGS) entry which is preliminary data.</text>
</comment>
<evidence type="ECO:0000256" key="2">
    <source>
        <dbReference type="SAM" id="SignalP"/>
    </source>
</evidence>
<dbReference type="InterPro" id="IPR036779">
    <property type="entry name" value="LysM_dom_sf"/>
</dbReference>
<evidence type="ECO:0000313" key="4">
    <source>
        <dbReference type="EMBL" id="KAG6522493.1"/>
    </source>
</evidence>
<evidence type="ECO:0000313" key="5">
    <source>
        <dbReference type="Proteomes" id="UP000734854"/>
    </source>
</evidence>
<feature type="region of interest" description="Disordered" evidence="1">
    <location>
        <begin position="353"/>
        <end position="383"/>
    </location>
</feature>
<evidence type="ECO:0000259" key="3">
    <source>
        <dbReference type="PROSITE" id="PS51782"/>
    </source>
</evidence>
<dbReference type="Proteomes" id="UP000734854">
    <property type="component" value="Unassembled WGS sequence"/>
</dbReference>
<dbReference type="EMBL" id="JACMSC010000005">
    <property type="protein sequence ID" value="KAG6522493.1"/>
    <property type="molecule type" value="Genomic_DNA"/>
</dbReference>
<feature type="signal peptide" evidence="2">
    <location>
        <begin position="1"/>
        <end position="27"/>
    </location>
</feature>
<dbReference type="SUPFAM" id="SSF54106">
    <property type="entry name" value="LysM domain"/>
    <property type="match status" value="1"/>
</dbReference>
<protein>
    <recommendedName>
        <fullName evidence="3">LysM domain-containing protein</fullName>
    </recommendedName>
</protein>